<proteinExistence type="predicted"/>
<evidence type="ECO:0000313" key="1">
    <source>
        <dbReference type="EMBL" id="OCL25772.1"/>
    </source>
</evidence>
<dbReference type="Proteomes" id="UP000093514">
    <property type="component" value="Unassembled WGS sequence"/>
</dbReference>
<dbReference type="RefSeq" id="WP_068719682.1">
    <property type="nucleotide sequence ID" value="NZ_LWDV01000010.1"/>
</dbReference>
<keyword evidence="2" id="KW-1185">Reference proteome</keyword>
<sequence>MANTCRDDLRCLLERIKDTDEQVDIIIQSGEDCCEFTGCICEVDDCFVVLIDTKHGNCIRTYILLDCICALVHPAQTCCDEY</sequence>
<organism evidence="1 2">
    <name type="scientific">Orenia metallireducens</name>
    <dbReference type="NCBI Taxonomy" id="1413210"/>
    <lineage>
        <taxon>Bacteria</taxon>
        <taxon>Bacillati</taxon>
        <taxon>Bacillota</taxon>
        <taxon>Clostridia</taxon>
        <taxon>Halanaerobiales</taxon>
        <taxon>Halobacteroidaceae</taxon>
        <taxon>Orenia</taxon>
    </lineage>
</organism>
<protein>
    <submittedName>
        <fullName evidence="1">Uncharacterized protein</fullName>
    </submittedName>
</protein>
<comment type="caution">
    <text evidence="1">The sequence shown here is derived from an EMBL/GenBank/DDBJ whole genome shotgun (WGS) entry which is preliminary data.</text>
</comment>
<name>A0A1C0A6J4_9FIRM</name>
<dbReference type="OrthoDB" id="2112208at2"/>
<reference evidence="1 2" key="2">
    <citation type="submission" date="2016-08" db="EMBL/GenBank/DDBJ databases">
        <title>Orenia metallireducens sp. nov. strain Z6, a Novel Metal-reducing Firmicute from the Deep Subsurface.</title>
        <authorList>
            <person name="Maxim B.I."/>
            <person name="Kenneth K."/>
            <person name="Flynn T.M."/>
            <person name="Oloughlin E.J."/>
            <person name="Locke R.A."/>
            <person name="Weber J.R."/>
            <person name="Egan S.M."/>
            <person name="Mackie R.I."/>
            <person name="Cann I.K."/>
        </authorList>
    </citation>
    <scope>NUCLEOTIDE SEQUENCE [LARGE SCALE GENOMIC DNA]</scope>
    <source>
        <strain evidence="1 2">Z6</strain>
    </source>
</reference>
<reference evidence="2" key="1">
    <citation type="submission" date="2016-07" db="EMBL/GenBank/DDBJ databases">
        <authorList>
            <person name="Florea S."/>
            <person name="Webb J.S."/>
            <person name="Jaromczyk J."/>
            <person name="Schardl C.L."/>
        </authorList>
    </citation>
    <scope>NUCLEOTIDE SEQUENCE [LARGE SCALE GENOMIC DNA]</scope>
    <source>
        <strain evidence="2">Z6</strain>
    </source>
</reference>
<evidence type="ECO:0000313" key="2">
    <source>
        <dbReference type="Proteomes" id="UP000093514"/>
    </source>
</evidence>
<dbReference type="AlphaFoldDB" id="A0A1C0A6J4"/>
<accession>A0A1C0A6J4</accession>
<gene>
    <name evidence="1" type="ORF">U472_15745</name>
</gene>
<dbReference type="EMBL" id="LWDV01000010">
    <property type="protein sequence ID" value="OCL25772.1"/>
    <property type="molecule type" value="Genomic_DNA"/>
</dbReference>